<dbReference type="Pfam" id="PF00697">
    <property type="entry name" value="PRAI"/>
    <property type="match status" value="1"/>
</dbReference>
<dbReference type="NCBIfam" id="TIGR00566">
    <property type="entry name" value="trpG_papA"/>
    <property type="match status" value="1"/>
</dbReference>
<evidence type="ECO:0000256" key="1">
    <source>
        <dbReference type="ARBA" id="ARBA00001164"/>
    </source>
</evidence>
<evidence type="ECO:0000259" key="19">
    <source>
        <dbReference type="Pfam" id="PF00697"/>
    </source>
</evidence>
<dbReference type="GO" id="GO:0004425">
    <property type="term" value="F:indole-3-glycerol-phosphate synthase activity"/>
    <property type="evidence" value="ECO:0007669"/>
    <property type="project" value="UniProtKB-UniRule"/>
</dbReference>
<feature type="domain" description="N-(5'phosphoribosyl) anthranilate isomerase (PRAI)" evidence="19">
    <location>
        <begin position="604"/>
        <end position="767"/>
    </location>
</feature>
<evidence type="ECO:0000256" key="5">
    <source>
        <dbReference type="ARBA" id="ARBA00004696"/>
    </source>
</evidence>
<dbReference type="InterPro" id="IPR006221">
    <property type="entry name" value="TrpG/PapA_dom"/>
</dbReference>
<comment type="pathway">
    <text evidence="5 16">Amino-acid biosynthesis; L-tryptophan biosynthesis; L-tryptophan from chorismate: step 4/5.</text>
</comment>
<dbReference type="InterPro" id="IPR045186">
    <property type="entry name" value="Indole-3-glycerol_P_synth"/>
</dbReference>
<keyword evidence="21" id="KW-1185">Reference proteome</keyword>
<evidence type="ECO:0000256" key="15">
    <source>
        <dbReference type="ARBA" id="ARBA00047683"/>
    </source>
</evidence>
<evidence type="ECO:0000256" key="3">
    <source>
        <dbReference type="ARBA" id="ARBA00003272"/>
    </source>
</evidence>
<dbReference type="InterPro" id="IPR001240">
    <property type="entry name" value="PRAI_dom"/>
</dbReference>
<dbReference type="InterPro" id="IPR016302">
    <property type="entry name" value="Anthranilate_synth_II"/>
</dbReference>
<evidence type="ECO:0000256" key="2">
    <source>
        <dbReference type="ARBA" id="ARBA00001633"/>
    </source>
</evidence>
<keyword evidence="12 16" id="KW-0413">Isomerase</keyword>
<evidence type="ECO:0000256" key="16">
    <source>
        <dbReference type="PIRNR" id="PIRNR001382"/>
    </source>
</evidence>
<evidence type="ECO:0000256" key="11">
    <source>
        <dbReference type="ARBA" id="ARBA00023141"/>
    </source>
</evidence>
<dbReference type="Pfam" id="PF00117">
    <property type="entry name" value="GATase"/>
    <property type="match status" value="1"/>
</dbReference>
<evidence type="ECO:0000256" key="12">
    <source>
        <dbReference type="ARBA" id="ARBA00023235"/>
    </source>
</evidence>
<name>A0A5C3QYF4_9AGAR</name>
<reference evidence="20 21" key="1">
    <citation type="journal article" date="2019" name="Nat. Ecol. Evol.">
        <title>Megaphylogeny resolves global patterns of mushroom evolution.</title>
        <authorList>
            <person name="Varga T."/>
            <person name="Krizsan K."/>
            <person name="Foldi C."/>
            <person name="Dima B."/>
            <person name="Sanchez-Garcia M."/>
            <person name="Sanchez-Ramirez S."/>
            <person name="Szollosi G.J."/>
            <person name="Szarkandi J.G."/>
            <person name="Papp V."/>
            <person name="Albert L."/>
            <person name="Andreopoulos W."/>
            <person name="Angelini C."/>
            <person name="Antonin V."/>
            <person name="Barry K.W."/>
            <person name="Bougher N.L."/>
            <person name="Buchanan P."/>
            <person name="Buyck B."/>
            <person name="Bense V."/>
            <person name="Catcheside P."/>
            <person name="Chovatia M."/>
            <person name="Cooper J."/>
            <person name="Damon W."/>
            <person name="Desjardin D."/>
            <person name="Finy P."/>
            <person name="Geml J."/>
            <person name="Haridas S."/>
            <person name="Hughes K."/>
            <person name="Justo A."/>
            <person name="Karasinski D."/>
            <person name="Kautmanova I."/>
            <person name="Kiss B."/>
            <person name="Kocsube S."/>
            <person name="Kotiranta H."/>
            <person name="LaButti K.M."/>
            <person name="Lechner B.E."/>
            <person name="Liimatainen K."/>
            <person name="Lipzen A."/>
            <person name="Lukacs Z."/>
            <person name="Mihaltcheva S."/>
            <person name="Morgado L.N."/>
            <person name="Niskanen T."/>
            <person name="Noordeloos M.E."/>
            <person name="Ohm R.A."/>
            <person name="Ortiz-Santana B."/>
            <person name="Ovrebo C."/>
            <person name="Racz N."/>
            <person name="Riley R."/>
            <person name="Savchenko A."/>
            <person name="Shiryaev A."/>
            <person name="Soop K."/>
            <person name="Spirin V."/>
            <person name="Szebenyi C."/>
            <person name="Tomsovsky M."/>
            <person name="Tulloss R.E."/>
            <person name="Uehling J."/>
            <person name="Grigoriev I.V."/>
            <person name="Vagvolgyi C."/>
            <person name="Papp T."/>
            <person name="Martin F.M."/>
            <person name="Miettinen O."/>
            <person name="Hibbett D.S."/>
            <person name="Nagy L.G."/>
        </authorList>
    </citation>
    <scope>NUCLEOTIDE SEQUENCE [LARGE SCALE GENOMIC DNA]</scope>
    <source>
        <strain evidence="20 21">CBS 309.79</strain>
    </source>
</reference>
<comment type="pathway">
    <text evidence="4 16">Amino-acid biosynthesis; L-tryptophan biosynthesis; L-tryptophan from chorismate: step 3/5.</text>
</comment>
<dbReference type="EMBL" id="ML178814">
    <property type="protein sequence ID" value="TFL07035.1"/>
    <property type="molecule type" value="Genomic_DNA"/>
</dbReference>
<dbReference type="PRINTS" id="PR00096">
    <property type="entry name" value="GATASE"/>
</dbReference>
<dbReference type="OrthoDB" id="524799at2759"/>
<keyword evidence="13 16" id="KW-0456">Lyase</keyword>
<dbReference type="Pfam" id="PF00218">
    <property type="entry name" value="IGPS"/>
    <property type="match status" value="1"/>
</dbReference>
<dbReference type="Proteomes" id="UP000305067">
    <property type="component" value="Unassembled WGS sequence"/>
</dbReference>
<evidence type="ECO:0000256" key="14">
    <source>
        <dbReference type="ARBA" id="ARBA00023268"/>
    </source>
</evidence>
<comment type="catalytic activity">
    <reaction evidence="15 16">
        <text>chorismate + L-glutamine = anthranilate + pyruvate + L-glutamate + H(+)</text>
        <dbReference type="Rhea" id="RHEA:21732"/>
        <dbReference type="ChEBI" id="CHEBI:15361"/>
        <dbReference type="ChEBI" id="CHEBI:15378"/>
        <dbReference type="ChEBI" id="CHEBI:16567"/>
        <dbReference type="ChEBI" id="CHEBI:29748"/>
        <dbReference type="ChEBI" id="CHEBI:29985"/>
        <dbReference type="ChEBI" id="CHEBI:58359"/>
        <dbReference type="EC" id="4.1.3.27"/>
    </reaction>
</comment>
<keyword evidence="8 16" id="KW-0210">Decarboxylase</keyword>
<dbReference type="InterPro" id="IPR013798">
    <property type="entry name" value="Indole-3-glycerol_P_synth_dom"/>
</dbReference>
<comment type="catalytic activity">
    <reaction evidence="2 16">
        <text>1-(2-carboxyphenylamino)-1-deoxy-D-ribulose 5-phosphate + H(+) = (1S,2R)-1-C-(indol-3-yl)glycerol 3-phosphate + CO2 + H2O</text>
        <dbReference type="Rhea" id="RHEA:23476"/>
        <dbReference type="ChEBI" id="CHEBI:15377"/>
        <dbReference type="ChEBI" id="CHEBI:15378"/>
        <dbReference type="ChEBI" id="CHEBI:16526"/>
        <dbReference type="ChEBI" id="CHEBI:58613"/>
        <dbReference type="ChEBI" id="CHEBI:58866"/>
        <dbReference type="EC" id="4.1.1.48"/>
    </reaction>
</comment>
<keyword evidence="14" id="KW-0511">Multifunctional enzyme</keyword>
<keyword evidence="10" id="KW-0315">Glutamine amidotransferase</keyword>
<dbReference type="HAMAP" id="MF_00135">
    <property type="entry name" value="PRAI"/>
    <property type="match status" value="1"/>
</dbReference>
<dbReference type="SUPFAM" id="SSF51366">
    <property type="entry name" value="Ribulose-phoshate binding barrel"/>
    <property type="match status" value="2"/>
</dbReference>
<dbReference type="GO" id="GO:0004640">
    <property type="term" value="F:phosphoribosylanthranilate isomerase activity"/>
    <property type="evidence" value="ECO:0007669"/>
    <property type="project" value="UniProtKB-UniRule"/>
</dbReference>
<dbReference type="FunFam" id="3.20.20.70:FF:000136">
    <property type="entry name" value="Multifunctional tryptophan biosynthesis protein"/>
    <property type="match status" value="1"/>
</dbReference>
<keyword evidence="11 16" id="KW-0057">Aromatic amino acid biosynthesis</keyword>
<dbReference type="GO" id="GO:0000162">
    <property type="term" value="P:L-tryptophan biosynthetic process"/>
    <property type="evidence" value="ECO:0007669"/>
    <property type="project" value="UniProtKB-UniRule"/>
</dbReference>
<dbReference type="GO" id="GO:0004049">
    <property type="term" value="F:anthranilate synthase activity"/>
    <property type="evidence" value="ECO:0007669"/>
    <property type="project" value="UniProtKB-UniRule"/>
</dbReference>
<evidence type="ECO:0000256" key="8">
    <source>
        <dbReference type="ARBA" id="ARBA00022793"/>
    </source>
</evidence>
<dbReference type="CDD" id="cd01743">
    <property type="entry name" value="GATase1_Anthranilate_Synthase"/>
    <property type="match status" value="1"/>
</dbReference>
<comment type="function">
    <text evidence="3 16">Trifunctional enzyme bearing the Gln amidotransferase (GATase) domain of anthranilate synthase, indole-glycerolphosphate synthase, and phosphoribosylanthranilate isomerase activities.</text>
</comment>
<evidence type="ECO:0000259" key="18">
    <source>
        <dbReference type="Pfam" id="PF00218"/>
    </source>
</evidence>
<dbReference type="CDD" id="cd00405">
    <property type="entry name" value="PRAI"/>
    <property type="match status" value="1"/>
</dbReference>
<protein>
    <recommendedName>
        <fullName evidence="16">Multifunctional tryptophan biosynthesis protein</fullName>
    </recommendedName>
    <domain>
        <recommendedName>
            <fullName evidence="16">Anthranilate synthase component 2</fullName>
            <shortName evidence="16">AS</shortName>
            <ecNumber evidence="16">4.1.3.27</ecNumber>
        </recommendedName>
        <alternativeName>
            <fullName evidence="16">Anthranilate synthase, glutamine amidotransferase component</fullName>
        </alternativeName>
    </domain>
    <domain>
        <recommendedName>
            <fullName evidence="16">Indole-3-glycerol phosphate synthase</fullName>
            <shortName evidence="16">IGPS</shortName>
            <ecNumber evidence="16">4.1.1.48</ecNumber>
        </recommendedName>
    </domain>
    <domain>
        <recommendedName>
            <fullName evidence="16">N-(5'-phosphoribosyl)anthranilate isomerase</fullName>
            <shortName evidence="16">PRAI</shortName>
            <ecNumber evidence="16">5.3.1.24</ecNumber>
        </recommendedName>
    </domain>
</protein>
<proteinExistence type="inferred from homology"/>
<keyword evidence="7 16" id="KW-0028">Amino-acid biosynthesis</keyword>
<comment type="pathway">
    <text evidence="6 16">Amino-acid biosynthesis; L-tryptophan biosynthesis; L-tryptophan from chorismate: step 1/5.</text>
</comment>
<dbReference type="InterPro" id="IPR013785">
    <property type="entry name" value="Aldolase_TIM"/>
</dbReference>
<dbReference type="EC" id="5.3.1.24" evidence="16"/>
<dbReference type="EC" id="4.1.1.48" evidence="16"/>
<dbReference type="InterPro" id="IPR001468">
    <property type="entry name" value="Indole-3-GlycerolPSynthase_CS"/>
</dbReference>
<accession>A0A5C3QYF4</accession>
<evidence type="ECO:0000256" key="13">
    <source>
        <dbReference type="ARBA" id="ARBA00023239"/>
    </source>
</evidence>
<dbReference type="PRINTS" id="PR00097">
    <property type="entry name" value="ANTSNTHASEII"/>
</dbReference>
<dbReference type="PANTHER" id="PTHR22854:SF2">
    <property type="entry name" value="INDOLE-3-GLYCEROL-PHOSPHATE SYNTHASE"/>
    <property type="match status" value="1"/>
</dbReference>
<dbReference type="Gene3D" id="3.20.20.70">
    <property type="entry name" value="Aldolase class I"/>
    <property type="match status" value="2"/>
</dbReference>
<dbReference type="CDD" id="cd00331">
    <property type="entry name" value="IGPS"/>
    <property type="match status" value="1"/>
</dbReference>
<organism evidence="20 21">
    <name type="scientific">Pterulicium gracile</name>
    <dbReference type="NCBI Taxonomy" id="1884261"/>
    <lineage>
        <taxon>Eukaryota</taxon>
        <taxon>Fungi</taxon>
        <taxon>Dikarya</taxon>
        <taxon>Basidiomycota</taxon>
        <taxon>Agaricomycotina</taxon>
        <taxon>Agaricomycetes</taxon>
        <taxon>Agaricomycetidae</taxon>
        <taxon>Agaricales</taxon>
        <taxon>Pleurotineae</taxon>
        <taxon>Pterulaceae</taxon>
        <taxon>Pterulicium</taxon>
    </lineage>
</organism>
<dbReference type="InterPro" id="IPR011060">
    <property type="entry name" value="RibuloseP-bd_barrel"/>
</dbReference>
<comment type="catalytic activity">
    <reaction evidence="1 16">
        <text>N-(5-phospho-beta-D-ribosyl)anthranilate = 1-(2-carboxyphenylamino)-1-deoxy-D-ribulose 5-phosphate</text>
        <dbReference type="Rhea" id="RHEA:21540"/>
        <dbReference type="ChEBI" id="CHEBI:18277"/>
        <dbReference type="ChEBI" id="CHEBI:58613"/>
        <dbReference type="EC" id="5.3.1.24"/>
    </reaction>
</comment>
<evidence type="ECO:0000256" key="10">
    <source>
        <dbReference type="ARBA" id="ARBA00022962"/>
    </source>
</evidence>
<dbReference type="PIRSF" id="PIRSF001382">
    <property type="entry name" value="TrpG-trpC-trpF"/>
    <property type="match status" value="1"/>
</dbReference>
<evidence type="ECO:0000259" key="17">
    <source>
        <dbReference type="Pfam" id="PF00117"/>
    </source>
</evidence>
<dbReference type="PROSITE" id="PS51273">
    <property type="entry name" value="GATASE_TYPE_1"/>
    <property type="match status" value="1"/>
</dbReference>
<evidence type="ECO:0000256" key="4">
    <source>
        <dbReference type="ARBA" id="ARBA00004664"/>
    </source>
</evidence>
<evidence type="ECO:0000313" key="21">
    <source>
        <dbReference type="Proteomes" id="UP000305067"/>
    </source>
</evidence>
<dbReference type="PANTHER" id="PTHR22854">
    <property type="entry name" value="TRYPTOPHAN BIOSYNTHESIS PROTEIN"/>
    <property type="match status" value="1"/>
</dbReference>
<feature type="domain" description="Glutamine amidotransferase" evidence="17">
    <location>
        <begin position="20"/>
        <end position="204"/>
    </location>
</feature>
<dbReference type="PROSITE" id="PS00614">
    <property type="entry name" value="IGPS"/>
    <property type="match status" value="1"/>
</dbReference>
<evidence type="ECO:0000256" key="7">
    <source>
        <dbReference type="ARBA" id="ARBA00022605"/>
    </source>
</evidence>
<dbReference type="UniPathway" id="UPA00035">
    <property type="reaction ID" value="UER00040"/>
</dbReference>
<dbReference type="FunFam" id="3.40.50.880:FF:000031">
    <property type="entry name" value="Multifunctional tryptophan biosynthesis protein"/>
    <property type="match status" value="1"/>
</dbReference>
<evidence type="ECO:0000313" key="20">
    <source>
        <dbReference type="EMBL" id="TFL07035.1"/>
    </source>
</evidence>
<dbReference type="EC" id="4.1.3.27" evidence="16"/>
<evidence type="ECO:0000256" key="6">
    <source>
        <dbReference type="ARBA" id="ARBA00004873"/>
    </source>
</evidence>
<sequence length="771" mass="82649">MSTSTIPPLPKELEGQLDVLMIDNFDSFTWNLYQQLCLLGARVTVVRNDAIVEEHFPLLKLNFLLISPGPGHPKTDSGVSKQAIKYFTGKIPILGVCMGLECLIDLHGGDIGYAGEIMHGKTSRVRHDNRGCFKNVPQGITSIRYHSLSTQLSTLPADIAITSTTEESGVIMGVRHRKYTVEAVQYHPESILSAHGDDLIANFLKLRGGTWEENPDSGVLDATLPPFPLDALPADIKNSESSSKRVPTILERIYAQRANDVETAQASPGTSLDDLTRLHALNISPPQISFVERLKQTISPSSTALLAEIKRASPSKGPIAVHTSPAEQALKYAIAGAATISVLTEPHFFLGSLQDMSHVRQAIANLPNRPAVLRKDFILHRYQVLESRIWGADTILLIVAMLPEATLKDLFAYSRELGMEPLVEVNNEREMEVALNLGAKVIGINNRNLHDFKVDMQTAGRVGSIAKGNSDVILLALSGITGPSDVVKYRSEGIHGVLVGESLMRAPDATAFIKELMGAADGEASSSTWAQTKPLVKVCGVTTPEDAVASAEAGVDFLGLNFVPSSKRYINVSTAKEISAAIRKTTSTTQHAELTLVPNTPWFTTHANRVSSLPRSRPLLVALFQNAPLATILSTLAEVDVDLVQLHGDEPLELAKQIPLPVIRAFGGVPPSGGLAHPGLHHFVLVDSVGSGGSGQVGDWQAVKDVVAKGENAESKFPLPVILAGGLTPENVAEAVETVRPWAVDVAGGVESAPGVKDAEKLKAFVKAVKG</sequence>
<dbReference type="SUPFAM" id="SSF52317">
    <property type="entry name" value="Class I glutamine amidotransferase-like"/>
    <property type="match status" value="1"/>
</dbReference>
<keyword evidence="9 16" id="KW-0822">Tryptophan biosynthesis</keyword>
<dbReference type="InterPro" id="IPR029062">
    <property type="entry name" value="Class_I_gatase-like"/>
</dbReference>
<evidence type="ECO:0000256" key="9">
    <source>
        <dbReference type="ARBA" id="ARBA00022822"/>
    </source>
</evidence>
<dbReference type="InterPro" id="IPR017926">
    <property type="entry name" value="GATASE"/>
</dbReference>
<feature type="domain" description="Indole-3-glycerol phosphate synthase" evidence="18">
    <location>
        <begin position="250"/>
        <end position="516"/>
    </location>
</feature>
<dbReference type="AlphaFoldDB" id="A0A5C3QYF4"/>
<gene>
    <name evidence="20" type="ORF">BDV98DRAFT_538426</name>
</gene>
<dbReference type="STRING" id="1884261.A0A5C3QYF4"/>
<dbReference type="Gene3D" id="3.40.50.880">
    <property type="match status" value="1"/>
</dbReference>